<dbReference type="InterPro" id="IPR050445">
    <property type="entry name" value="Bact_polysacc_biosynth/exp"/>
</dbReference>
<name>A0A1N6CPI4_9SPHN</name>
<dbReference type="Proteomes" id="UP000185192">
    <property type="component" value="Unassembled WGS sequence"/>
</dbReference>
<dbReference type="GO" id="GO:0005886">
    <property type="term" value="C:plasma membrane"/>
    <property type="evidence" value="ECO:0007669"/>
    <property type="project" value="TreeGrafter"/>
</dbReference>
<reference evidence="4" key="1">
    <citation type="submission" date="2016-11" db="EMBL/GenBank/DDBJ databases">
        <authorList>
            <person name="Varghese N."/>
            <person name="Submissions S."/>
        </authorList>
    </citation>
    <scope>NUCLEOTIDE SEQUENCE [LARGE SCALE GENOMIC DNA]</scope>
    <source>
        <strain evidence="4">DSM 22363</strain>
    </source>
</reference>
<dbReference type="OrthoDB" id="9775724at2"/>
<keyword evidence="2" id="KW-0067">ATP-binding</keyword>
<dbReference type="Gene3D" id="3.40.50.300">
    <property type="entry name" value="P-loop containing nucleotide triphosphate hydrolases"/>
    <property type="match status" value="1"/>
</dbReference>
<dbReference type="PANTHER" id="PTHR32309">
    <property type="entry name" value="TYROSINE-PROTEIN KINASE"/>
    <property type="match status" value="1"/>
</dbReference>
<organism evidence="3 4">
    <name type="scientific">Parasphingorhabdus marina DSM 22363</name>
    <dbReference type="NCBI Taxonomy" id="1123272"/>
    <lineage>
        <taxon>Bacteria</taxon>
        <taxon>Pseudomonadati</taxon>
        <taxon>Pseudomonadota</taxon>
        <taxon>Alphaproteobacteria</taxon>
        <taxon>Sphingomonadales</taxon>
        <taxon>Sphingomonadaceae</taxon>
        <taxon>Parasphingorhabdus</taxon>
    </lineage>
</organism>
<evidence type="ECO:0000256" key="2">
    <source>
        <dbReference type="ARBA" id="ARBA00022840"/>
    </source>
</evidence>
<dbReference type="RefSeq" id="WP_074203718.1">
    <property type="nucleotide sequence ID" value="NZ_FSQW01000001.1"/>
</dbReference>
<gene>
    <name evidence="3" type="ORF">SAMN02745824_0674</name>
</gene>
<sequence length="264" mass="28986">MSDTFTESSDFSPPLVIPTPAELEALLPDEETLEENHVVGFRGNDIRSRPFNLLRSQVVKELDAQEWKILGMTSATPAAGKSFLSLNLAAALSRLADQTVYLFDFDLRRGSLAEALGIHGKLGLGEFLEGKTDDLKAVGHRINDSNLAFFPCYRVKTNSAEMLAGKRFEQLMEAIARLPDDAIVICDLPPAFANDDTLMIAQFLDAYMLVIEQGITTKKQMNNTVSLLKPTPCLGTVLNRYVGGLVDPYGYGYGSGAYSKYYAD</sequence>
<proteinExistence type="predicted"/>
<keyword evidence="1" id="KW-0547">Nucleotide-binding</keyword>
<dbReference type="PANTHER" id="PTHR32309:SF13">
    <property type="entry name" value="FERRIC ENTEROBACTIN TRANSPORT PROTEIN FEPE"/>
    <property type="match status" value="1"/>
</dbReference>
<evidence type="ECO:0000313" key="4">
    <source>
        <dbReference type="Proteomes" id="UP000185192"/>
    </source>
</evidence>
<accession>A0A1N6CPI4</accession>
<dbReference type="SUPFAM" id="SSF52540">
    <property type="entry name" value="P-loop containing nucleoside triphosphate hydrolases"/>
    <property type="match status" value="1"/>
</dbReference>
<dbReference type="InterPro" id="IPR027417">
    <property type="entry name" value="P-loop_NTPase"/>
</dbReference>
<dbReference type="AlphaFoldDB" id="A0A1N6CPI4"/>
<evidence type="ECO:0000256" key="1">
    <source>
        <dbReference type="ARBA" id="ARBA00022741"/>
    </source>
</evidence>
<protein>
    <submittedName>
        <fullName evidence="3">Chromosome partitioning ATPase, Mrp family, contains Fe-S cluster</fullName>
    </submittedName>
</protein>
<keyword evidence="4" id="KW-1185">Reference proteome</keyword>
<dbReference type="EMBL" id="FSQW01000001">
    <property type="protein sequence ID" value="SIN60480.1"/>
    <property type="molecule type" value="Genomic_DNA"/>
</dbReference>
<dbReference type="STRING" id="1123272.SAMN02745824_0674"/>
<evidence type="ECO:0000313" key="3">
    <source>
        <dbReference type="EMBL" id="SIN60480.1"/>
    </source>
</evidence>
<dbReference type="GO" id="GO:0004713">
    <property type="term" value="F:protein tyrosine kinase activity"/>
    <property type="evidence" value="ECO:0007669"/>
    <property type="project" value="TreeGrafter"/>
</dbReference>
<dbReference type="InterPro" id="IPR005702">
    <property type="entry name" value="Wzc-like_C"/>
</dbReference>
<dbReference type="CDD" id="cd05387">
    <property type="entry name" value="BY-kinase"/>
    <property type="match status" value="1"/>
</dbReference>